<evidence type="ECO:0000313" key="1">
    <source>
        <dbReference type="Proteomes" id="UP000887580"/>
    </source>
</evidence>
<dbReference type="WBParaSite" id="PS1159_v2.g12028.t1">
    <property type="protein sequence ID" value="PS1159_v2.g12028.t1"/>
    <property type="gene ID" value="PS1159_v2.g12028"/>
</dbReference>
<name>A0AC35EYX3_9BILA</name>
<accession>A0AC35EYX3</accession>
<reference evidence="2" key="1">
    <citation type="submission" date="2022-11" db="UniProtKB">
        <authorList>
            <consortium name="WormBaseParasite"/>
        </authorList>
    </citation>
    <scope>IDENTIFICATION</scope>
</reference>
<proteinExistence type="predicted"/>
<protein>
    <submittedName>
        <fullName evidence="2">G-protein coupled receptors family 1 profile domain-containing protein</fullName>
    </submittedName>
</protein>
<organism evidence="1 2">
    <name type="scientific">Panagrolaimus sp. PS1159</name>
    <dbReference type="NCBI Taxonomy" id="55785"/>
    <lineage>
        <taxon>Eukaryota</taxon>
        <taxon>Metazoa</taxon>
        <taxon>Ecdysozoa</taxon>
        <taxon>Nematoda</taxon>
        <taxon>Chromadorea</taxon>
        <taxon>Rhabditida</taxon>
        <taxon>Tylenchina</taxon>
        <taxon>Panagrolaimomorpha</taxon>
        <taxon>Panagrolaimoidea</taxon>
        <taxon>Panagrolaimidae</taxon>
        <taxon>Panagrolaimus</taxon>
    </lineage>
</organism>
<dbReference type="Proteomes" id="UP000887580">
    <property type="component" value="Unplaced"/>
</dbReference>
<sequence>MLSYDQYFVAISTTVVCIFGFAFNGFALFLLVRLPELKNSFGYMCTSHIFADLGLMCCFLFWGVPMTLTKSVLSASDLGKMVAGISILFWEVSIYSHVFVALNRFCAIYMPIRYTHIFTKSTTFTLIVVSWILAIAHVSPFIVPGCGIHYTTDSYLWLYDETACSQWIATWMDFYLSCFWIIIIAILDVLNLIKIVSMWRNLSTVTVSGKRKRREIMFFAQAFCQNILFAICNFGFHWAGFWFSDPIAVFLVNTLFWGFIHAADGFILLAFNIGMHKRKVVANLNELFGGNARVASASHHSGILTSKKASEPDTTTIARISQYVK</sequence>
<evidence type="ECO:0000313" key="2">
    <source>
        <dbReference type="WBParaSite" id="PS1159_v2.g12028.t1"/>
    </source>
</evidence>